<accession>A0A093BH88</accession>
<proteinExistence type="predicted"/>
<evidence type="ECO:0000313" key="1">
    <source>
        <dbReference type="EMBL" id="KFU83870.1"/>
    </source>
</evidence>
<evidence type="ECO:0000313" key="2">
    <source>
        <dbReference type="Proteomes" id="UP000031515"/>
    </source>
</evidence>
<keyword evidence="2" id="KW-1185">Reference proteome</keyword>
<sequence length="173" mass="19882">RANVCCTREFLVRGRLSSQDTSRRHCQADIESYAHIIGYCPKVQDARIKRHNNICDLLIEEDKTKDWIVFQEPNLRVDNNNPLKPDSIFVKGKQALVIVVTIRYESNLPSLSEADTEKVQKYQHLTQQIQDLTNSASVNYVGFPMGTRGKWYLGNYDISSEIRLSKSCQFKVA</sequence>
<reference evidence="1 2" key="1">
    <citation type="submission" date="2013-08" db="EMBL/GenBank/DDBJ databases">
        <title>Genome evolution of avian class.</title>
        <authorList>
            <person name="Zhang G."/>
            <person name="Li C."/>
        </authorList>
    </citation>
    <scope>NUCLEOTIDE SEQUENCE [LARGE SCALE GENOMIC DNA]</scope>
    <source>
        <strain evidence="1">M959</strain>
    </source>
</reference>
<name>A0A093BH88_CHAPE</name>
<dbReference type="AlphaFoldDB" id="A0A093BH88"/>
<protein>
    <submittedName>
        <fullName evidence="1">Uncharacterized protein</fullName>
    </submittedName>
</protein>
<dbReference type="Proteomes" id="UP000031515">
    <property type="component" value="Unassembled WGS sequence"/>
</dbReference>
<feature type="non-terminal residue" evidence="1">
    <location>
        <position position="1"/>
    </location>
</feature>
<dbReference type="EMBL" id="KN125708">
    <property type="protein sequence ID" value="KFU83870.1"/>
    <property type="molecule type" value="Genomic_DNA"/>
</dbReference>
<gene>
    <name evidence="1" type="ORF">M959_07870</name>
</gene>
<feature type="non-terminal residue" evidence="1">
    <location>
        <position position="173"/>
    </location>
</feature>
<organism evidence="1 2">
    <name type="scientific">Chaetura pelagica</name>
    <name type="common">Chimney swift</name>
    <name type="synonym">Hirundo pelagica</name>
    <dbReference type="NCBI Taxonomy" id="8897"/>
    <lineage>
        <taxon>Eukaryota</taxon>
        <taxon>Metazoa</taxon>
        <taxon>Chordata</taxon>
        <taxon>Craniata</taxon>
        <taxon>Vertebrata</taxon>
        <taxon>Euteleostomi</taxon>
        <taxon>Archelosauria</taxon>
        <taxon>Archosauria</taxon>
        <taxon>Dinosauria</taxon>
        <taxon>Saurischia</taxon>
        <taxon>Theropoda</taxon>
        <taxon>Coelurosauria</taxon>
        <taxon>Aves</taxon>
        <taxon>Neognathae</taxon>
        <taxon>Neoaves</taxon>
        <taxon>Strisores</taxon>
        <taxon>Apodiformes</taxon>
        <taxon>Apodidae</taxon>
        <taxon>Apodinae</taxon>
        <taxon>Chaetura</taxon>
    </lineage>
</organism>
<reference evidence="2" key="2">
    <citation type="journal article" date="2014" name="Science">
        <title>Comparative genomics reveals insights into avian genome evolution and adaptation.</title>
        <authorList>
            <consortium name="Avian Genome Consortium"/>
            <person name="Zhang G."/>
            <person name="Li C."/>
            <person name="Li Q."/>
            <person name="Li B."/>
            <person name="Larkin D.M."/>
            <person name="Lee C."/>
            <person name="Storz J.F."/>
            <person name="Antunes A."/>
            <person name="Greenwold M.J."/>
            <person name="Meredith R.W."/>
            <person name="Odeen A."/>
            <person name="Cui J."/>
            <person name="Zhou Q."/>
            <person name="Xu L."/>
            <person name="Pan H."/>
            <person name="Wang Z."/>
            <person name="Jin L."/>
            <person name="Zhang P."/>
            <person name="Hu H."/>
            <person name="Yang W."/>
            <person name="Hu J."/>
            <person name="Xiao J."/>
            <person name="Yang Z."/>
            <person name="Liu Y."/>
            <person name="Xie Q."/>
            <person name="Yu H."/>
            <person name="Lian J."/>
            <person name="Wen P."/>
            <person name="Zhang F."/>
            <person name="Li H."/>
            <person name="Zeng Y."/>
            <person name="Xiong Z."/>
            <person name="Liu S."/>
            <person name="Zhou L."/>
            <person name="Huang Z."/>
            <person name="An N."/>
            <person name="Wang J."/>
            <person name="Zheng Q."/>
            <person name="Xiong Y."/>
            <person name="Wang G."/>
            <person name="Wang B."/>
            <person name="Wang J."/>
            <person name="Fan Y."/>
            <person name="da Fonseca R.R."/>
            <person name="Alfaro-Nunez A."/>
            <person name="Schubert M."/>
            <person name="Orlando L."/>
            <person name="Mourier T."/>
            <person name="Howard J.T."/>
            <person name="Ganapathy G."/>
            <person name="Pfenning A."/>
            <person name="Whitney O."/>
            <person name="Rivas M.V."/>
            <person name="Hara E."/>
            <person name="Smith J."/>
            <person name="Farre M."/>
            <person name="Narayan J."/>
            <person name="Slavov G."/>
            <person name="Romanov M.N."/>
            <person name="Borges R."/>
            <person name="Machado J.P."/>
            <person name="Khan I."/>
            <person name="Springer M.S."/>
            <person name="Gatesy J."/>
            <person name="Hoffmann F.G."/>
            <person name="Opazo J.C."/>
            <person name="Hastad O."/>
            <person name="Sawyer R.H."/>
            <person name="Kim H."/>
            <person name="Kim K.W."/>
            <person name="Kim H.J."/>
            <person name="Cho S."/>
            <person name="Li N."/>
            <person name="Huang Y."/>
            <person name="Bruford M.W."/>
            <person name="Zhan X."/>
            <person name="Dixon A."/>
            <person name="Bertelsen M.F."/>
            <person name="Derryberry E."/>
            <person name="Warren W."/>
            <person name="Wilson R.K."/>
            <person name="Li S."/>
            <person name="Ray D.A."/>
            <person name="Green R.E."/>
            <person name="O'Brien S.J."/>
            <person name="Griffin D."/>
            <person name="Johnson W.E."/>
            <person name="Haussler D."/>
            <person name="Ryder O.A."/>
            <person name="Willerslev E."/>
            <person name="Graves G.R."/>
            <person name="Alstrom P."/>
            <person name="Fjeldsa J."/>
            <person name="Mindell D.P."/>
            <person name="Edwards S.V."/>
            <person name="Braun E.L."/>
            <person name="Rahbek C."/>
            <person name="Burt D.W."/>
            <person name="Houde P."/>
            <person name="Zhang Y."/>
            <person name="Yang H."/>
            <person name="Wang J."/>
            <person name="Jarvis E.D."/>
            <person name="Gilbert M.T."/>
            <person name="Wang J."/>
        </authorList>
    </citation>
    <scope>NUCLEOTIDE SEQUENCE [LARGE SCALE GENOMIC DNA]</scope>
</reference>